<dbReference type="Proteomes" id="UP000886501">
    <property type="component" value="Unassembled WGS sequence"/>
</dbReference>
<organism evidence="1 2">
    <name type="scientific">Thelephora ganbajun</name>
    <name type="common">Ganba fungus</name>
    <dbReference type="NCBI Taxonomy" id="370292"/>
    <lineage>
        <taxon>Eukaryota</taxon>
        <taxon>Fungi</taxon>
        <taxon>Dikarya</taxon>
        <taxon>Basidiomycota</taxon>
        <taxon>Agaricomycotina</taxon>
        <taxon>Agaricomycetes</taxon>
        <taxon>Thelephorales</taxon>
        <taxon>Thelephoraceae</taxon>
        <taxon>Thelephora</taxon>
    </lineage>
</organism>
<keyword evidence="2" id="KW-1185">Reference proteome</keyword>
<reference evidence="1" key="2">
    <citation type="journal article" date="2020" name="Nat. Commun.">
        <title>Large-scale genome sequencing of mycorrhizal fungi provides insights into the early evolution of symbiotic traits.</title>
        <authorList>
            <person name="Miyauchi S."/>
            <person name="Kiss E."/>
            <person name="Kuo A."/>
            <person name="Drula E."/>
            <person name="Kohler A."/>
            <person name="Sanchez-Garcia M."/>
            <person name="Morin E."/>
            <person name="Andreopoulos B."/>
            <person name="Barry K.W."/>
            <person name="Bonito G."/>
            <person name="Buee M."/>
            <person name="Carver A."/>
            <person name="Chen C."/>
            <person name="Cichocki N."/>
            <person name="Clum A."/>
            <person name="Culley D."/>
            <person name="Crous P.W."/>
            <person name="Fauchery L."/>
            <person name="Girlanda M."/>
            <person name="Hayes R.D."/>
            <person name="Keri Z."/>
            <person name="LaButti K."/>
            <person name="Lipzen A."/>
            <person name="Lombard V."/>
            <person name="Magnuson J."/>
            <person name="Maillard F."/>
            <person name="Murat C."/>
            <person name="Nolan M."/>
            <person name="Ohm R.A."/>
            <person name="Pangilinan J."/>
            <person name="Pereira M.F."/>
            <person name="Perotto S."/>
            <person name="Peter M."/>
            <person name="Pfister S."/>
            <person name="Riley R."/>
            <person name="Sitrit Y."/>
            <person name="Stielow J.B."/>
            <person name="Szollosi G."/>
            <person name="Zifcakova L."/>
            <person name="Stursova M."/>
            <person name="Spatafora J.W."/>
            <person name="Tedersoo L."/>
            <person name="Vaario L.M."/>
            <person name="Yamada A."/>
            <person name="Yan M."/>
            <person name="Wang P."/>
            <person name="Xu J."/>
            <person name="Bruns T."/>
            <person name="Baldrian P."/>
            <person name="Vilgalys R."/>
            <person name="Dunand C."/>
            <person name="Henrissat B."/>
            <person name="Grigoriev I.V."/>
            <person name="Hibbett D."/>
            <person name="Nagy L.G."/>
            <person name="Martin F.M."/>
        </authorList>
    </citation>
    <scope>NUCLEOTIDE SEQUENCE</scope>
    <source>
        <strain evidence="1">P2</strain>
    </source>
</reference>
<accession>A0ACB6Z3M7</accession>
<comment type="caution">
    <text evidence="1">The sequence shown here is derived from an EMBL/GenBank/DDBJ whole genome shotgun (WGS) entry which is preliminary data.</text>
</comment>
<feature type="non-terminal residue" evidence="1">
    <location>
        <position position="1"/>
    </location>
</feature>
<name>A0ACB6Z3M7_THEGA</name>
<gene>
    <name evidence="1" type="ORF">BDM02DRAFT_3103380</name>
</gene>
<dbReference type="EMBL" id="MU118155">
    <property type="protein sequence ID" value="KAF9644173.1"/>
    <property type="molecule type" value="Genomic_DNA"/>
</dbReference>
<sequence length="82" mass="9395">VTMPEAVPTPNPEPYQAKFKVRNNDPFSPCEAAAKASMDCLEKNNYKRSQCLHMFEAYKECKKTWLSQRRADRRAGKDASLV</sequence>
<proteinExistence type="predicted"/>
<evidence type="ECO:0000313" key="1">
    <source>
        <dbReference type="EMBL" id="KAF9644173.1"/>
    </source>
</evidence>
<protein>
    <submittedName>
        <fullName evidence="1">Uncharacterized protein</fullName>
    </submittedName>
</protein>
<reference evidence="1" key="1">
    <citation type="submission" date="2019-10" db="EMBL/GenBank/DDBJ databases">
        <authorList>
            <consortium name="DOE Joint Genome Institute"/>
            <person name="Kuo A."/>
            <person name="Miyauchi S."/>
            <person name="Kiss E."/>
            <person name="Drula E."/>
            <person name="Kohler A."/>
            <person name="Sanchez-Garcia M."/>
            <person name="Andreopoulos B."/>
            <person name="Barry K.W."/>
            <person name="Bonito G."/>
            <person name="Buee M."/>
            <person name="Carver A."/>
            <person name="Chen C."/>
            <person name="Cichocki N."/>
            <person name="Clum A."/>
            <person name="Culley D."/>
            <person name="Crous P.W."/>
            <person name="Fauchery L."/>
            <person name="Girlanda M."/>
            <person name="Hayes R."/>
            <person name="Keri Z."/>
            <person name="Labutti K."/>
            <person name="Lipzen A."/>
            <person name="Lombard V."/>
            <person name="Magnuson J."/>
            <person name="Maillard F."/>
            <person name="Morin E."/>
            <person name="Murat C."/>
            <person name="Nolan M."/>
            <person name="Ohm R."/>
            <person name="Pangilinan J."/>
            <person name="Pereira M."/>
            <person name="Perotto S."/>
            <person name="Peter M."/>
            <person name="Riley R."/>
            <person name="Sitrit Y."/>
            <person name="Stielow B."/>
            <person name="Szollosi G."/>
            <person name="Zifcakova L."/>
            <person name="Stursova M."/>
            <person name="Spatafora J.W."/>
            <person name="Tedersoo L."/>
            <person name="Vaario L.-M."/>
            <person name="Yamada A."/>
            <person name="Yan M."/>
            <person name="Wang P."/>
            <person name="Xu J."/>
            <person name="Bruns T."/>
            <person name="Baldrian P."/>
            <person name="Vilgalys R."/>
            <person name="Henrissat B."/>
            <person name="Grigoriev I.V."/>
            <person name="Hibbett D."/>
            <person name="Nagy L.G."/>
            <person name="Martin F.M."/>
        </authorList>
    </citation>
    <scope>NUCLEOTIDE SEQUENCE</scope>
    <source>
        <strain evidence="1">P2</strain>
    </source>
</reference>
<evidence type="ECO:0000313" key="2">
    <source>
        <dbReference type="Proteomes" id="UP000886501"/>
    </source>
</evidence>